<gene>
    <name evidence="1" type="ORF">C471_09295</name>
</gene>
<dbReference type="EMBL" id="AOJE01000051">
    <property type="protein sequence ID" value="ELZ38754.1"/>
    <property type="molecule type" value="Genomic_DNA"/>
</dbReference>
<dbReference type="AlphaFoldDB" id="M0DXD9"/>
<sequence length="75" mass="8237">MSDHTPSTEKPLTEVIVGIVEHNRGYPKPNIGVVLSHADRDTEGLGDALDQLVEEGRIVEHNGGYWLPEHAPDNL</sequence>
<name>M0DXD9_9EURY</name>
<protein>
    <submittedName>
        <fullName evidence="1">Uncharacterized protein</fullName>
    </submittedName>
</protein>
<dbReference type="RefSeq" id="WP_004048490.1">
    <property type="nucleotide sequence ID" value="NZ_AOJE01000051.1"/>
</dbReference>
<evidence type="ECO:0000313" key="2">
    <source>
        <dbReference type="Proteomes" id="UP000011514"/>
    </source>
</evidence>
<dbReference type="STRING" id="1227484.C471_09295"/>
<reference evidence="1 2" key="1">
    <citation type="journal article" date="2014" name="PLoS Genet.">
        <title>Phylogenetically driven sequencing of extremely halophilic archaea reveals strategies for static and dynamic osmo-response.</title>
        <authorList>
            <person name="Becker E.A."/>
            <person name="Seitzer P.M."/>
            <person name="Tritt A."/>
            <person name="Larsen D."/>
            <person name="Krusor M."/>
            <person name="Yao A.I."/>
            <person name="Wu D."/>
            <person name="Madern D."/>
            <person name="Eisen J.A."/>
            <person name="Darling A.E."/>
            <person name="Facciotti M.T."/>
        </authorList>
    </citation>
    <scope>NUCLEOTIDE SEQUENCE [LARGE SCALE GENOMIC DNA]</scope>
    <source>
        <strain evidence="1 2">DSM 1137</strain>
    </source>
</reference>
<proteinExistence type="predicted"/>
<dbReference type="Proteomes" id="UP000011514">
    <property type="component" value="Unassembled WGS sequence"/>
</dbReference>
<evidence type="ECO:0000313" key="1">
    <source>
        <dbReference type="EMBL" id="ELZ38754.1"/>
    </source>
</evidence>
<dbReference type="PATRIC" id="fig|1227484.4.peg.1856"/>
<dbReference type="OrthoDB" id="327555at2157"/>
<accession>M0DXD9</accession>
<keyword evidence="2" id="KW-1185">Reference proteome</keyword>
<organism evidence="1 2">
    <name type="scientific">Halorubrum saccharovorum DSM 1137</name>
    <dbReference type="NCBI Taxonomy" id="1227484"/>
    <lineage>
        <taxon>Archaea</taxon>
        <taxon>Methanobacteriati</taxon>
        <taxon>Methanobacteriota</taxon>
        <taxon>Stenosarchaea group</taxon>
        <taxon>Halobacteria</taxon>
        <taxon>Halobacteriales</taxon>
        <taxon>Haloferacaceae</taxon>
        <taxon>Halorubrum</taxon>
    </lineage>
</organism>
<comment type="caution">
    <text evidence="1">The sequence shown here is derived from an EMBL/GenBank/DDBJ whole genome shotgun (WGS) entry which is preliminary data.</text>
</comment>